<feature type="compositionally biased region" description="Basic and acidic residues" evidence="1">
    <location>
        <begin position="63"/>
        <end position="73"/>
    </location>
</feature>
<feature type="compositionally biased region" description="Polar residues" evidence="1">
    <location>
        <begin position="47"/>
        <end position="60"/>
    </location>
</feature>
<organism evidence="2 3">
    <name type="scientific">Cercophora newfieldiana</name>
    <dbReference type="NCBI Taxonomy" id="92897"/>
    <lineage>
        <taxon>Eukaryota</taxon>
        <taxon>Fungi</taxon>
        <taxon>Dikarya</taxon>
        <taxon>Ascomycota</taxon>
        <taxon>Pezizomycotina</taxon>
        <taxon>Sordariomycetes</taxon>
        <taxon>Sordariomycetidae</taxon>
        <taxon>Sordariales</taxon>
        <taxon>Lasiosphaeriaceae</taxon>
        <taxon>Cercophora</taxon>
    </lineage>
</organism>
<protein>
    <submittedName>
        <fullName evidence="2">Uncharacterized protein</fullName>
    </submittedName>
</protein>
<evidence type="ECO:0000256" key="1">
    <source>
        <dbReference type="SAM" id="MobiDB-lite"/>
    </source>
</evidence>
<keyword evidence="3" id="KW-1185">Reference proteome</keyword>
<gene>
    <name evidence="2" type="ORF">B0T16DRAFT_148495</name>
</gene>
<dbReference type="Proteomes" id="UP001174936">
    <property type="component" value="Unassembled WGS sequence"/>
</dbReference>
<sequence length="635" mass="70180">MNHFNATVKDGKLVSTRRGLQVSRQKFNGLSFVNSCPQASTDCAQTLHTSNPTASSSGNRTIKFVDNDDEPRQRCRTGRQTGGHLDTGFTLALPERRKQRRKPALKDHSSGESSRSSSRTPSSSSGESSTSSLTPFVRYEGRPFNAHDFTVRYPVSIPTRLGYGKPADLSDENWRLFHVYWEHVPRRIYPYEDIMTHNPARTADFYWVMLDHGNSSAIHCVLMSGSITQAVFKAEDGQKGYSYHISRMCAILNRALDEGKPVDAVTLGSISTLAQNGCYVGRLGDWWMHILGLRQILDLRDNVDLSHPVTGSQLHKADLKGAMALAINPLLPFTKTFPLASVILPSTIRSYITSSLSSLLSPLVPHSSPVINTITSLCLFVACVRLAYQSGGAVWYDPHAFTDEWLSITYDLLAKPSPLRESTVGENPYVGGRTGDTPIIRTADHYMANQRLRKDAHIIPAPGTHDWEAALRIAGLLYLKELIPDLPQNLGGYAVLLVLLRHHLEAIIQDMALDVDVNIDPALVTGDADSEISAVCRVDARAQRKAVLVFLCVVGNTVSLIANENEGRYEKGDVYERGVYQRGLRLALGVDGEGGNPPARNEGDLLLLKVLDMRNIKEEKWDDRVAVEELLVEGL</sequence>
<name>A0AA39Y4H6_9PEZI</name>
<feature type="compositionally biased region" description="Low complexity" evidence="1">
    <location>
        <begin position="111"/>
        <end position="132"/>
    </location>
</feature>
<dbReference type="PANTHER" id="PTHR37540">
    <property type="entry name" value="TRANSCRIPTION FACTOR (ACR-2), PUTATIVE-RELATED-RELATED"/>
    <property type="match status" value="1"/>
</dbReference>
<reference evidence="2" key="1">
    <citation type="submission" date="2023-06" db="EMBL/GenBank/DDBJ databases">
        <title>Genome-scale phylogeny and comparative genomics of the fungal order Sordariales.</title>
        <authorList>
            <consortium name="Lawrence Berkeley National Laboratory"/>
            <person name="Hensen N."/>
            <person name="Bonometti L."/>
            <person name="Westerberg I."/>
            <person name="Brannstrom I.O."/>
            <person name="Guillou S."/>
            <person name="Cros-Aarteil S."/>
            <person name="Calhoun S."/>
            <person name="Haridas S."/>
            <person name="Kuo A."/>
            <person name="Mondo S."/>
            <person name="Pangilinan J."/>
            <person name="Riley R."/>
            <person name="Labutti K."/>
            <person name="Andreopoulos B."/>
            <person name="Lipzen A."/>
            <person name="Chen C."/>
            <person name="Yanf M."/>
            <person name="Daum C."/>
            <person name="Ng V."/>
            <person name="Clum A."/>
            <person name="Steindorff A."/>
            <person name="Ohm R."/>
            <person name="Martin F."/>
            <person name="Silar P."/>
            <person name="Natvig D."/>
            <person name="Lalanne C."/>
            <person name="Gautier V."/>
            <person name="Ament-Velasquez S.L."/>
            <person name="Kruys A."/>
            <person name="Hutchinson M.I."/>
            <person name="Powell A.J."/>
            <person name="Barry K."/>
            <person name="Miller A.N."/>
            <person name="Grigoriev I.V."/>
            <person name="Debuchy R."/>
            <person name="Gladieux P."/>
            <person name="Thoren M.H."/>
            <person name="Johannesson H."/>
        </authorList>
    </citation>
    <scope>NUCLEOTIDE SEQUENCE</scope>
    <source>
        <strain evidence="2">SMH2532-1</strain>
    </source>
</reference>
<feature type="region of interest" description="Disordered" evidence="1">
    <location>
        <begin position="47"/>
        <end position="134"/>
    </location>
</feature>
<proteinExistence type="predicted"/>
<dbReference type="AlphaFoldDB" id="A0AA39Y4H6"/>
<dbReference type="PANTHER" id="PTHR37540:SF5">
    <property type="entry name" value="TRANSCRIPTION FACTOR DOMAIN-CONTAINING PROTEIN"/>
    <property type="match status" value="1"/>
</dbReference>
<accession>A0AA39Y4H6</accession>
<evidence type="ECO:0000313" key="2">
    <source>
        <dbReference type="EMBL" id="KAK0645883.1"/>
    </source>
</evidence>
<comment type="caution">
    <text evidence="2">The sequence shown here is derived from an EMBL/GenBank/DDBJ whole genome shotgun (WGS) entry which is preliminary data.</text>
</comment>
<dbReference type="EMBL" id="JAULSV010000004">
    <property type="protein sequence ID" value="KAK0645883.1"/>
    <property type="molecule type" value="Genomic_DNA"/>
</dbReference>
<evidence type="ECO:0000313" key="3">
    <source>
        <dbReference type="Proteomes" id="UP001174936"/>
    </source>
</evidence>